<reference evidence="1" key="1">
    <citation type="submission" date="2018-05" db="EMBL/GenBank/DDBJ databases">
        <title>Draft genome of Mucuna pruriens seed.</title>
        <authorList>
            <person name="Nnadi N.E."/>
            <person name="Vos R."/>
            <person name="Hasami M.H."/>
            <person name="Devisetty U.K."/>
            <person name="Aguiy J.C."/>
        </authorList>
    </citation>
    <scope>NUCLEOTIDE SEQUENCE [LARGE SCALE GENOMIC DNA]</scope>
    <source>
        <strain evidence="1">JCA_2017</strain>
    </source>
</reference>
<organism evidence="1 2">
    <name type="scientific">Mucuna pruriens</name>
    <name type="common">Velvet bean</name>
    <name type="synonym">Dolichos pruriens</name>
    <dbReference type="NCBI Taxonomy" id="157652"/>
    <lineage>
        <taxon>Eukaryota</taxon>
        <taxon>Viridiplantae</taxon>
        <taxon>Streptophyta</taxon>
        <taxon>Embryophyta</taxon>
        <taxon>Tracheophyta</taxon>
        <taxon>Spermatophyta</taxon>
        <taxon>Magnoliopsida</taxon>
        <taxon>eudicotyledons</taxon>
        <taxon>Gunneridae</taxon>
        <taxon>Pentapetalae</taxon>
        <taxon>rosids</taxon>
        <taxon>fabids</taxon>
        <taxon>Fabales</taxon>
        <taxon>Fabaceae</taxon>
        <taxon>Papilionoideae</taxon>
        <taxon>50 kb inversion clade</taxon>
        <taxon>NPAAA clade</taxon>
        <taxon>indigoferoid/millettioid clade</taxon>
        <taxon>Phaseoleae</taxon>
        <taxon>Mucuna</taxon>
    </lineage>
</organism>
<dbReference type="OrthoDB" id="1917367at2759"/>
<accession>A0A371GQT4</accession>
<name>A0A371GQT4_MUCPR</name>
<keyword evidence="2" id="KW-1185">Reference proteome</keyword>
<evidence type="ECO:0000313" key="2">
    <source>
        <dbReference type="Proteomes" id="UP000257109"/>
    </source>
</evidence>
<dbReference type="EMBL" id="QJKJ01004739">
    <property type="protein sequence ID" value="RDX92919.1"/>
    <property type="molecule type" value="Genomic_DNA"/>
</dbReference>
<gene>
    <name evidence="1" type="primary">GIP</name>
    <name evidence="1" type="ORF">CR513_24886</name>
</gene>
<comment type="caution">
    <text evidence="1">The sequence shown here is derived from an EMBL/GenBank/DDBJ whole genome shotgun (WGS) entry which is preliminary data.</text>
</comment>
<dbReference type="Proteomes" id="UP000257109">
    <property type="component" value="Unassembled WGS sequence"/>
</dbReference>
<protein>
    <submittedName>
        <fullName evidence="1">Copia protein</fullName>
    </submittedName>
</protein>
<sequence>MFVPNVYWGEVILTASYLINMLPTHVLNDISPIKHMLSLFSSPLMLSLSSRVFGYVAFVHSHNSHSEKLDPRAIKCVFIVRLFDSEVSIPENPIGEVDDMSEVSIPKNPIEDVINDMPISLRKGKRSCI</sequence>
<proteinExistence type="predicted"/>
<evidence type="ECO:0000313" key="1">
    <source>
        <dbReference type="EMBL" id="RDX92919.1"/>
    </source>
</evidence>
<feature type="non-terminal residue" evidence="1">
    <location>
        <position position="1"/>
    </location>
</feature>
<dbReference type="AlphaFoldDB" id="A0A371GQT4"/>